<dbReference type="EMBL" id="VSRR010000336">
    <property type="protein sequence ID" value="MPC14220.1"/>
    <property type="molecule type" value="Genomic_DNA"/>
</dbReference>
<comment type="caution">
    <text evidence="2">The sequence shown here is derived from an EMBL/GenBank/DDBJ whole genome shotgun (WGS) entry which is preliminary data.</text>
</comment>
<dbReference type="AlphaFoldDB" id="A0A5B7CXQ6"/>
<gene>
    <name evidence="2" type="ORF">E2C01_006980</name>
</gene>
<dbReference type="Proteomes" id="UP000324222">
    <property type="component" value="Unassembled WGS sequence"/>
</dbReference>
<organism evidence="2 3">
    <name type="scientific">Portunus trituberculatus</name>
    <name type="common">Swimming crab</name>
    <name type="synonym">Neptunus trituberculatus</name>
    <dbReference type="NCBI Taxonomy" id="210409"/>
    <lineage>
        <taxon>Eukaryota</taxon>
        <taxon>Metazoa</taxon>
        <taxon>Ecdysozoa</taxon>
        <taxon>Arthropoda</taxon>
        <taxon>Crustacea</taxon>
        <taxon>Multicrustacea</taxon>
        <taxon>Malacostraca</taxon>
        <taxon>Eumalacostraca</taxon>
        <taxon>Eucarida</taxon>
        <taxon>Decapoda</taxon>
        <taxon>Pleocyemata</taxon>
        <taxon>Brachyura</taxon>
        <taxon>Eubrachyura</taxon>
        <taxon>Portunoidea</taxon>
        <taxon>Portunidae</taxon>
        <taxon>Portuninae</taxon>
        <taxon>Portunus</taxon>
    </lineage>
</organism>
<evidence type="ECO:0000313" key="2">
    <source>
        <dbReference type="EMBL" id="MPC14220.1"/>
    </source>
</evidence>
<keyword evidence="3" id="KW-1185">Reference proteome</keyword>
<reference evidence="2 3" key="1">
    <citation type="submission" date="2019-05" db="EMBL/GenBank/DDBJ databases">
        <title>Another draft genome of Portunus trituberculatus and its Hox gene families provides insights of decapod evolution.</title>
        <authorList>
            <person name="Jeong J.-H."/>
            <person name="Song I."/>
            <person name="Kim S."/>
            <person name="Choi T."/>
            <person name="Kim D."/>
            <person name="Ryu S."/>
            <person name="Kim W."/>
        </authorList>
    </citation>
    <scope>NUCLEOTIDE SEQUENCE [LARGE SCALE GENOMIC DNA]</scope>
    <source>
        <tissue evidence="2">Muscle</tissue>
    </source>
</reference>
<name>A0A5B7CXQ6_PORTR</name>
<accession>A0A5B7CXQ6</accession>
<sequence>MDYRSTSDPFDANPPEAEHGGVVVDVQEEQQKQLNKKTHLDASPIEGLLRQHSPRATKR</sequence>
<evidence type="ECO:0000313" key="3">
    <source>
        <dbReference type="Proteomes" id="UP000324222"/>
    </source>
</evidence>
<proteinExistence type="predicted"/>
<evidence type="ECO:0000256" key="1">
    <source>
        <dbReference type="SAM" id="MobiDB-lite"/>
    </source>
</evidence>
<protein>
    <submittedName>
        <fullName evidence="2">Uncharacterized protein</fullName>
    </submittedName>
</protein>
<feature type="region of interest" description="Disordered" evidence="1">
    <location>
        <begin position="1"/>
        <end position="59"/>
    </location>
</feature>